<dbReference type="CDD" id="cd02247">
    <property type="entry name" value="cupin_pirin_C"/>
    <property type="match status" value="1"/>
</dbReference>
<evidence type="ECO:0000313" key="6">
    <source>
        <dbReference type="EMBL" id="CUB05786.1"/>
    </source>
</evidence>
<feature type="domain" description="Pirin C-terminal" evidence="5">
    <location>
        <begin position="213"/>
        <end position="313"/>
    </location>
</feature>
<dbReference type="Pfam" id="PF05726">
    <property type="entry name" value="Pirin_C"/>
    <property type="match status" value="1"/>
</dbReference>
<dbReference type="Gene3D" id="2.60.120.10">
    <property type="entry name" value="Jelly Rolls"/>
    <property type="match status" value="2"/>
</dbReference>
<protein>
    <submittedName>
        <fullName evidence="6">Redox-sensitive bicupin YhaK, pirin superfamily</fullName>
    </submittedName>
</protein>
<dbReference type="Proteomes" id="UP000182769">
    <property type="component" value="Unassembled WGS sequence"/>
</dbReference>
<dbReference type="InterPro" id="IPR014710">
    <property type="entry name" value="RmlC-like_jellyroll"/>
</dbReference>
<keyword evidence="2" id="KW-0408">Iron</keyword>
<reference evidence="7" key="1">
    <citation type="submission" date="2015-08" db="EMBL/GenBank/DDBJ databases">
        <authorList>
            <person name="Varghese N."/>
        </authorList>
    </citation>
    <scope>NUCLEOTIDE SEQUENCE [LARGE SCALE GENOMIC DNA]</scope>
    <source>
        <strain evidence="7">JCM 18476</strain>
    </source>
</reference>
<comment type="cofactor">
    <cofactor evidence="2">
        <name>Fe cation</name>
        <dbReference type="ChEBI" id="CHEBI:24875"/>
    </cofactor>
    <text evidence="2">Binds 1 Fe cation per subunit.</text>
</comment>
<evidence type="ECO:0000259" key="4">
    <source>
        <dbReference type="Pfam" id="PF02678"/>
    </source>
</evidence>
<feature type="domain" description="Pirin N-terminal" evidence="4">
    <location>
        <begin position="64"/>
        <end position="139"/>
    </location>
</feature>
<dbReference type="InterPro" id="IPR011051">
    <property type="entry name" value="RmlC_Cupin_sf"/>
</dbReference>
<feature type="binding site" evidence="2">
    <location>
        <position position="117"/>
    </location>
    <ligand>
        <name>Fe cation</name>
        <dbReference type="ChEBI" id="CHEBI:24875"/>
    </ligand>
</feature>
<dbReference type="EMBL" id="CYHG01000013">
    <property type="protein sequence ID" value="CUB05786.1"/>
    <property type="molecule type" value="Genomic_DNA"/>
</dbReference>
<dbReference type="InterPro" id="IPR008778">
    <property type="entry name" value="Pirin_C_dom"/>
</dbReference>
<dbReference type="InterPro" id="IPR003829">
    <property type="entry name" value="Pirin_N_dom"/>
</dbReference>
<dbReference type="PANTHER" id="PTHR13903">
    <property type="entry name" value="PIRIN-RELATED"/>
    <property type="match status" value="1"/>
</dbReference>
<feature type="binding site" evidence="2">
    <location>
        <position position="119"/>
    </location>
    <ligand>
        <name>Fe cation</name>
        <dbReference type="ChEBI" id="CHEBI:24875"/>
    </ligand>
</feature>
<dbReference type="InterPro" id="IPR012093">
    <property type="entry name" value="Pirin"/>
</dbReference>
<organism evidence="6 7">
    <name type="scientific">Marinomonas fungiae</name>
    <dbReference type="NCBI Taxonomy" id="1137284"/>
    <lineage>
        <taxon>Bacteria</taxon>
        <taxon>Pseudomonadati</taxon>
        <taxon>Pseudomonadota</taxon>
        <taxon>Gammaproteobacteria</taxon>
        <taxon>Oceanospirillales</taxon>
        <taxon>Oceanospirillaceae</taxon>
        <taxon>Marinomonas</taxon>
    </lineage>
</organism>
<dbReference type="GO" id="GO:0046872">
    <property type="term" value="F:metal ion binding"/>
    <property type="evidence" value="ECO:0007669"/>
    <property type="project" value="UniProtKB-KW"/>
</dbReference>
<evidence type="ECO:0000313" key="7">
    <source>
        <dbReference type="Proteomes" id="UP000182769"/>
    </source>
</evidence>
<evidence type="ECO:0000256" key="1">
    <source>
        <dbReference type="ARBA" id="ARBA00008416"/>
    </source>
</evidence>
<name>A0A0K6IRQ9_9GAMM</name>
<dbReference type="Pfam" id="PF02678">
    <property type="entry name" value="Pirin"/>
    <property type="match status" value="1"/>
</dbReference>
<evidence type="ECO:0000259" key="5">
    <source>
        <dbReference type="Pfam" id="PF05726"/>
    </source>
</evidence>
<dbReference type="STRING" id="1137284.GCA_001418205_03186"/>
<dbReference type="PANTHER" id="PTHR13903:SF8">
    <property type="entry name" value="PIRIN"/>
    <property type="match status" value="1"/>
</dbReference>
<dbReference type="CDD" id="cd02909">
    <property type="entry name" value="cupin_pirin_N"/>
    <property type="match status" value="1"/>
</dbReference>
<sequence>MSAAIKQRLKLQMFWPTFDPFLFCAFHNDRFPEGNGTLGPAASLAGRNIGQDFADINGWRMYHGSKVPGFPAHPHRGFETVTIVNEGFVDHADSMGAAGRYGQGDTQWMTAGKGVQHSEMFPLVYEDKPNPIELFQVWLNLPAKSKMVEPHFGMLWNEQTPVAKLQDNAGNATQVKIVAGAYRTPAGENILPLAPPPDSWAGDTDNEVAIWIIDLEPNAIWTLPAASRGLNRTLYFFEGKSAQMDGTDVSVQEAYVLDSSISAEIQNTGTKARFLLLQGRPINEPVQQHGPFVMNTRQELQQAFSDYQRTQFGGWPWQEHDQTHGKEQGRFAKFADGRVEAPKPS</sequence>
<feature type="binding site" evidence="2">
    <location>
        <position position="73"/>
    </location>
    <ligand>
        <name>Fe cation</name>
        <dbReference type="ChEBI" id="CHEBI:24875"/>
    </ligand>
</feature>
<dbReference type="SUPFAM" id="SSF51182">
    <property type="entry name" value="RmlC-like cupins"/>
    <property type="match status" value="1"/>
</dbReference>
<evidence type="ECO:0000256" key="2">
    <source>
        <dbReference type="PIRSR" id="PIRSR006232-1"/>
    </source>
</evidence>
<gene>
    <name evidence="6" type="ORF">Ga0061065_1134</name>
</gene>
<dbReference type="RefSeq" id="WP_055464218.1">
    <property type="nucleotide sequence ID" value="NZ_CYHG01000013.1"/>
</dbReference>
<dbReference type="AlphaFoldDB" id="A0A0K6IRQ9"/>
<evidence type="ECO:0000256" key="3">
    <source>
        <dbReference type="RuleBase" id="RU003457"/>
    </source>
</evidence>
<proteinExistence type="inferred from homology"/>
<accession>A0A0K6IRQ9</accession>
<comment type="similarity">
    <text evidence="1 3">Belongs to the pirin family.</text>
</comment>
<keyword evidence="2" id="KW-0479">Metal-binding</keyword>
<feature type="binding site" evidence="2">
    <location>
        <position position="75"/>
    </location>
    <ligand>
        <name>Fe cation</name>
        <dbReference type="ChEBI" id="CHEBI:24875"/>
    </ligand>
</feature>
<dbReference type="OrthoDB" id="9780903at2"/>
<keyword evidence="7" id="KW-1185">Reference proteome</keyword>